<feature type="region of interest" description="Disordered" evidence="5">
    <location>
        <begin position="40"/>
        <end position="109"/>
    </location>
</feature>
<keyword evidence="1" id="KW-0547">Nucleotide-binding</keyword>
<dbReference type="AlphaFoldDB" id="A0A9W7GGP4"/>
<keyword evidence="8" id="KW-1185">Reference proteome</keyword>
<dbReference type="Pfam" id="PF00271">
    <property type="entry name" value="Helicase_C"/>
    <property type="match status" value="1"/>
</dbReference>
<reference evidence="8" key="1">
    <citation type="journal article" date="2023" name="Commun. Biol.">
        <title>Genome analysis of Parmales, the sister group of diatoms, reveals the evolutionary specialization of diatoms from phago-mixotrophs to photoautotrophs.</title>
        <authorList>
            <person name="Ban H."/>
            <person name="Sato S."/>
            <person name="Yoshikawa S."/>
            <person name="Yamada K."/>
            <person name="Nakamura Y."/>
            <person name="Ichinomiya M."/>
            <person name="Sato N."/>
            <person name="Blanc-Mathieu R."/>
            <person name="Endo H."/>
            <person name="Kuwata A."/>
            <person name="Ogata H."/>
        </authorList>
    </citation>
    <scope>NUCLEOTIDE SEQUENCE [LARGE SCALE GENOMIC DNA]</scope>
</reference>
<keyword evidence="2" id="KW-0378">Hydrolase</keyword>
<feature type="compositionally biased region" description="Basic and acidic residues" evidence="5">
    <location>
        <begin position="498"/>
        <end position="507"/>
    </location>
</feature>
<accession>A0A9W7GGP4</accession>
<dbReference type="Gene3D" id="1.10.3380.30">
    <property type="match status" value="1"/>
</dbReference>
<dbReference type="EMBL" id="BRYA01000258">
    <property type="protein sequence ID" value="GMI45616.1"/>
    <property type="molecule type" value="Genomic_DNA"/>
</dbReference>
<dbReference type="InterPro" id="IPR027417">
    <property type="entry name" value="P-loop_NTPase"/>
</dbReference>
<evidence type="ECO:0000256" key="1">
    <source>
        <dbReference type="ARBA" id="ARBA00022741"/>
    </source>
</evidence>
<name>A0A9W7GGP4_9STRA</name>
<dbReference type="GO" id="GO:0004386">
    <property type="term" value="F:helicase activity"/>
    <property type="evidence" value="ECO:0007669"/>
    <property type="project" value="UniProtKB-KW"/>
</dbReference>
<keyword evidence="3" id="KW-0347">Helicase</keyword>
<evidence type="ECO:0000256" key="5">
    <source>
        <dbReference type="SAM" id="MobiDB-lite"/>
    </source>
</evidence>
<comment type="caution">
    <text evidence="7">The sequence shown here is derived from an EMBL/GenBank/DDBJ whole genome shotgun (WGS) entry which is preliminary data.</text>
</comment>
<dbReference type="InterPro" id="IPR012961">
    <property type="entry name" value="Ski2/MTR4_C"/>
</dbReference>
<evidence type="ECO:0000256" key="4">
    <source>
        <dbReference type="ARBA" id="ARBA00022840"/>
    </source>
</evidence>
<dbReference type="GO" id="GO:0016787">
    <property type="term" value="F:hydrolase activity"/>
    <property type="evidence" value="ECO:0007669"/>
    <property type="project" value="UniProtKB-KW"/>
</dbReference>
<dbReference type="CDD" id="cd18795">
    <property type="entry name" value="SF2_C_Ski2"/>
    <property type="match status" value="1"/>
</dbReference>
<evidence type="ECO:0000256" key="3">
    <source>
        <dbReference type="ARBA" id="ARBA00022806"/>
    </source>
</evidence>
<dbReference type="GO" id="GO:0070478">
    <property type="term" value="P:nuclear-transcribed mRNA catabolic process, 3'-5' exonucleolytic nonsense-mediated decay"/>
    <property type="evidence" value="ECO:0007669"/>
    <property type="project" value="TreeGrafter"/>
</dbReference>
<evidence type="ECO:0000313" key="7">
    <source>
        <dbReference type="EMBL" id="GMI45616.1"/>
    </source>
</evidence>
<dbReference type="GO" id="GO:0005524">
    <property type="term" value="F:ATP binding"/>
    <property type="evidence" value="ECO:0007669"/>
    <property type="project" value="UniProtKB-KW"/>
</dbReference>
<dbReference type="OrthoDB" id="64767at2759"/>
<dbReference type="GO" id="GO:0055087">
    <property type="term" value="C:Ski complex"/>
    <property type="evidence" value="ECO:0007669"/>
    <property type="project" value="TreeGrafter"/>
</dbReference>
<dbReference type="Gene3D" id="3.40.50.300">
    <property type="entry name" value="P-loop containing nucleotide triphosphate hydrolases"/>
    <property type="match status" value="1"/>
</dbReference>
<keyword evidence="4" id="KW-0067">ATP-binding</keyword>
<organism evidence="7 8">
    <name type="scientific">Triparma columacea</name>
    <dbReference type="NCBI Taxonomy" id="722753"/>
    <lineage>
        <taxon>Eukaryota</taxon>
        <taxon>Sar</taxon>
        <taxon>Stramenopiles</taxon>
        <taxon>Ochrophyta</taxon>
        <taxon>Bolidophyceae</taxon>
        <taxon>Parmales</taxon>
        <taxon>Triparmaceae</taxon>
        <taxon>Triparma</taxon>
    </lineage>
</organism>
<feature type="compositionally biased region" description="Gly residues" evidence="5">
    <location>
        <begin position="47"/>
        <end position="63"/>
    </location>
</feature>
<dbReference type="PROSITE" id="PS51194">
    <property type="entry name" value="HELICASE_CTER"/>
    <property type="match status" value="1"/>
</dbReference>
<dbReference type="InterPro" id="IPR001650">
    <property type="entry name" value="Helicase_C-like"/>
</dbReference>
<sequence>MEVTKWAENVRGGRVERVEEKVRAVGLRWEWWDGRRGKSVFVDPDAGPGGKNEIGGGGGGMEGGGERGGRGKGGFGDGEGRKFRGKSLNPDLAREARKPRKRNTGPPDLGGIVRYLKEGDKLPGILFVFSRKGCEDGADSISSWLDGPGSDLSLLDGPQASLADELITEAQQGGGLRLTEGQVKMLMKGVHYHHAGMVGPHRALVERMFKERVLPVLFATTTLAAGVNLPCRTAVVMGMRKRGDEGWADISRTEVRQIAGRAGRRGIDNVGHCLVVPGRRDKLTTIKTLLEGETERVESCFSVRYGLAMAGVRRRGGMRKLVEMNFGTFLGGEGGEEGAAEGAGGGGTTVIDRVREAQAAKTMRDATLRCGNARNWVKEVLLGDAGGMEKEIKKYQGVKRKVVEGRKTREYLKEEGEEGEIEEWLGERERELRACFIEQVASRLNEMKVTDELLRIDLDRLIGEGDVTGEVVKRVFQKEVEGEKELARATKRAKGKEKKKEEKGKGEEGGEVWEEYLALIRVLERYKCIEDGGVGVDEDGVVIYKETEEGEEVRRISANNPLHMAACLGEVGDGKGGDRGEDLRRELAAKISQMTPEEFAGYVSCMAGENPEGGLFETSSSEVNEALMMAAEVSDGVYNAQVEEGVNVRENECNLDSRNADLVMVWAGGEEDWEDVVEGSGRMEGDVARVLMRVADILKQLENKGWDLATDARRLIVKGEMKEYYLG</sequence>
<dbReference type="PANTHER" id="PTHR12131">
    <property type="entry name" value="ATP-DEPENDENT RNA AND DNA HELICASE"/>
    <property type="match status" value="1"/>
</dbReference>
<feature type="region of interest" description="Disordered" evidence="5">
    <location>
        <begin position="487"/>
        <end position="507"/>
    </location>
</feature>
<dbReference type="Proteomes" id="UP001165065">
    <property type="component" value="Unassembled WGS sequence"/>
</dbReference>
<dbReference type="InterPro" id="IPR050699">
    <property type="entry name" value="RNA-DNA_Helicase"/>
</dbReference>
<dbReference type="Pfam" id="PF08148">
    <property type="entry name" value="DSHCT"/>
    <property type="match status" value="1"/>
</dbReference>
<protein>
    <recommendedName>
        <fullName evidence="6">Helicase C-terminal domain-containing protein</fullName>
    </recommendedName>
</protein>
<dbReference type="SUPFAM" id="SSF52540">
    <property type="entry name" value="P-loop containing nucleoside triphosphate hydrolases"/>
    <property type="match status" value="1"/>
</dbReference>
<dbReference type="PANTHER" id="PTHR12131:SF1">
    <property type="entry name" value="ATP-DEPENDENT RNA HELICASE SUPV3L1, MITOCHONDRIAL-RELATED"/>
    <property type="match status" value="1"/>
</dbReference>
<proteinExistence type="predicted"/>
<feature type="domain" description="Helicase C-terminal" evidence="6">
    <location>
        <begin position="111"/>
        <end position="308"/>
    </location>
</feature>
<dbReference type="SMART" id="SM00490">
    <property type="entry name" value="HELICc"/>
    <property type="match status" value="1"/>
</dbReference>
<dbReference type="SMART" id="SM01142">
    <property type="entry name" value="DSHCT"/>
    <property type="match status" value="1"/>
</dbReference>
<evidence type="ECO:0000259" key="6">
    <source>
        <dbReference type="PROSITE" id="PS51194"/>
    </source>
</evidence>
<gene>
    <name evidence="7" type="ORF">TrCOL_g3877</name>
</gene>
<evidence type="ECO:0000256" key="2">
    <source>
        <dbReference type="ARBA" id="ARBA00022801"/>
    </source>
</evidence>
<evidence type="ECO:0000313" key="8">
    <source>
        <dbReference type="Proteomes" id="UP001165065"/>
    </source>
</evidence>